<sequence>MQTSEHLAPGRILLFGGTRGTGLEVARLARARDWDVVALARPQSDTQALSSLGARVVAGDALDADDVAMVMSAFGRDRQVVSTLGGGPVGASADAQGTATVVDAMVDAGVRRLVLVTSLGAGDSRAHASERLLAAIGPVLAEKTKGEDHARAADLDLTVIRPGGLVDGPAGEQGRARGQGTGQLYDDPRVHGRIGRADLARLVLDCLDDPATIGRTLSAIDPETLSAPDDVRVWRGADQPAA</sequence>
<dbReference type="SUPFAM" id="SSF51735">
    <property type="entry name" value="NAD(P)-binding Rossmann-fold domains"/>
    <property type="match status" value="1"/>
</dbReference>
<feature type="domain" description="NAD(P)-binding" evidence="2">
    <location>
        <begin position="16"/>
        <end position="210"/>
    </location>
</feature>
<proteinExistence type="predicted"/>
<keyword evidence="4" id="KW-1185">Reference proteome</keyword>
<dbReference type="Pfam" id="PF13460">
    <property type="entry name" value="NAD_binding_10"/>
    <property type="match status" value="1"/>
</dbReference>
<dbReference type="OrthoDB" id="7352421at2"/>
<dbReference type="EMBL" id="SLXO01000002">
    <property type="protein sequence ID" value="TCP37725.1"/>
    <property type="molecule type" value="Genomic_DNA"/>
</dbReference>
<feature type="region of interest" description="Disordered" evidence="1">
    <location>
        <begin position="164"/>
        <end position="185"/>
    </location>
</feature>
<dbReference type="InterPro" id="IPR016040">
    <property type="entry name" value="NAD(P)-bd_dom"/>
</dbReference>
<dbReference type="Gene3D" id="3.40.50.720">
    <property type="entry name" value="NAD(P)-binding Rossmann-like Domain"/>
    <property type="match status" value="1"/>
</dbReference>
<dbReference type="CDD" id="cd05243">
    <property type="entry name" value="SDR_a5"/>
    <property type="match status" value="1"/>
</dbReference>
<protein>
    <submittedName>
        <fullName evidence="3">Putative NAD(P)-binding protein</fullName>
    </submittedName>
</protein>
<name>A0A4R2PUB5_RHOSA</name>
<dbReference type="PANTHER" id="PTHR15020:SF45">
    <property type="entry name" value="NAD(P)-BINDING DOMAIN-CONTAINING PROTEIN"/>
    <property type="match status" value="1"/>
</dbReference>
<accession>A0A4R2PUB5</accession>
<dbReference type="Proteomes" id="UP000295399">
    <property type="component" value="Unassembled WGS sequence"/>
</dbReference>
<evidence type="ECO:0000259" key="2">
    <source>
        <dbReference type="Pfam" id="PF13460"/>
    </source>
</evidence>
<evidence type="ECO:0000313" key="3">
    <source>
        <dbReference type="EMBL" id="TCP37725.1"/>
    </source>
</evidence>
<dbReference type="RefSeq" id="WP_132707361.1">
    <property type="nucleotide sequence ID" value="NZ_JACIGF010000002.1"/>
</dbReference>
<evidence type="ECO:0000313" key="4">
    <source>
        <dbReference type="Proteomes" id="UP000295399"/>
    </source>
</evidence>
<dbReference type="PANTHER" id="PTHR15020">
    <property type="entry name" value="FLAVIN REDUCTASE-RELATED"/>
    <property type="match status" value="1"/>
</dbReference>
<evidence type="ECO:0000256" key="1">
    <source>
        <dbReference type="SAM" id="MobiDB-lite"/>
    </source>
</evidence>
<gene>
    <name evidence="3" type="ORF">EV659_102131</name>
</gene>
<dbReference type="AlphaFoldDB" id="A0A4R2PUB5"/>
<dbReference type="InParanoid" id="A0A4R2PUB5"/>
<dbReference type="InterPro" id="IPR036291">
    <property type="entry name" value="NAD(P)-bd_dom_sf"/>
</dbReference>
<comment type="caution">
    <text evidence="3">The sequence shown here is derived from an EMBL/GenBank/DDBJ whole genome shotgun (WGS) entry which is preliminary data.</text>
</comment>
<reference evidence="3 4" key="1">
    <citation type="submission" date="2019-03" db="EMBL/GenBank/DDBJ databases">
        <title>Genomic Encyclopedia of Type Strains, Phase IV (KMG-IV): sequencing the most valuable type-strain genomes for metagenomic binning, comparative biology and taxonomic classification.</title>
        <authorList>
            <person name="Goeker M."/>
        </authorList>
    </citation>
    <scope>NUCLEOTIDE SEQUENCE [LARGE SCALE GENOMIC DNA]</scope>
    <source>
        <strain evidence="3 4">DSM 2132</strain>
    </source>
</reference>
<organism evidence="3 4">
    <name type="scientific">Rhodothalassium salexigens DSM 2132</name>
    <dbReference type="NCBI Taxonomy" id="1188247"/>
    <lineage>
        <taxon>Bacteria</taxon>
        <taxon>Pseudomonadati</taxon>
        <taxon>Pseudomonadota</taxon>
        <taxon>Alphaproteobacteria</taxon>
        <taxon>Rhodothalassiales</taxon>
        <taxon>Rhodothalassiaceae</taxon>
        <taxon>Rhodothalassium</taxon>
    </lineage>
</organism>